<evidence type="ECO:0000313" key="2">
    <source>
        <dbReference type="EMBL" id="QAY72871.1"/>
    </source>
</evidence>
<feature type="chain" id="PRO_5020584459" description="Htaa domain-containing protein" evidence="1">
    <location>
        <begin position="25"/>
        <end position="302"/>
    </location>
</feature>
<feature type="signal peptide" evidence="1">
    <location>
        <begin position="1"/>
        <end position="24"/>
    </location>
</feature>
<dbReference type="OrthoDB" id="7210788at2"/>
<dbReference type="AlphaFoldDB" id="A0A4V0YGY9"/>
<gene>
    <name evidence="2" type="ORF">ET445_05470</name>
</gene>
<evidence type="ECO:0000256" key="1">
    <source>
        <dbReference type="SAM" id="SignalP"/>
    </source>
</evidence>
<keyword evidence="1" id="KW-0732">Signal</keyword>
<reference evidence="2 3" key="1">
    <citation type="submission" date="2019-01" db="EMBL/GenBank/DDBJ databases">
        <title>Genome sequencing of strain FW100M-8.</title>
        <authorList>
            <person name="Heo J."/>
            <person name="Kim S.-J."/>
            <person name="Kim J.-S."/>
            <person name="Hong S.-B."/>
            <person name="Kwon S.-W."/>
        </authorList>
    </citation>
    <scope>NUCLEOTIDE SEQUENCE [LARGE SCALE GENOMIC DNA]</scope>
    <source>
        <strain evidence="2 3">FW100M-8</strain>
    </source>
</reference>
<keyword evidence="3" id="KW-1185">Reference proteome</keyword>
<name>A0A4V0YGY9_9MICO</name>
<protein>
    <recommendedName>
        <fullName evidence="4">Htaa domain-containing protein</fullName>
    </recommendedName>
</protein>
<evidence type="ECO:0008006" key="4">
    <source>
        <dbReference type="Google" id="ProtNLM"/>
    </source>
</evidence>
<dbReference type="Proteomes" id="UP000291259">
    <property type="component" value="Chromosome"/>
</dbReference>
<organism evidence="2 3">
    <name type="scientific">Agromyces protaetiae</name>
    <dbReference type="NCBI Taxonomy" id="2509455"/>
    <lineage>
        <taxon>Bacteria</taxon>
        <taxon>Bacillati</taxon>
        <taxon>Actinomycetota</taxon>
        <taxon>Actinomycetes</taxon>
        <taxon>Micrococcales</taxon>
        <taxon>Microbacteriaceae</taxon>
        <taxon>Agromyces</taxon>
    </lineage>
</organism>
<dbReference type="EMBL" id="CP035491">
    <property type="protein sequence ID" value="QAY72871.1"/>
    <property type="molecule type" value="Genomic_DNA"/>
</dbReference>
<dbReference type="KEGG" id="agf:ET445_05470"/>
<sequence>MIERLAAGAIALGLVLAPAGAAFAADDDGAGAGGLDIVVTVPSASPETGRTITNAQLRWGLNGEAGSGAFAGGCNFLSAGKAGDTGGARVWTAADGFYRASEGSVRVEKPDAAGEWRLASFENRCLDASGAPVSAASFTSTTGNQVVIDGGVGTFDPARGAQIRWTGSFTVVFYGGMTYWSASNPVLSLDAAGNGQLTATGSGYATSMEDMSKWEPIAPRTIVLAELRGASIADGGFAIVPEYLGVTAPPDSGQVVRSTDNAAWWGSFPSSFVQFQKITGQTGYWLTTGVNATARSPRPCCG</sequence>
<accession>A0A4V0YGY9</accession>
<proteinExistence type="predicted"/>
<evidence type="ECO:0000313" key="3">
    <source>
        <dbReference type="Proteomes" id="UP000291259"/>
    </source>
</evidence>